<keyword evidence="3" id="KW-1185">Reference proteome</keyword>
<protein>
    <submittedName>
        <fullName evidence="2">Uncharacterized protein</fullName>
    </submittedName>
</protein>
<dbReference type="RefSeq" id="WP_336348370.1">
    <property type="nucleotide sequence ID" value="NZ_JAZAQL010000001.1"/>
</dbReference>
<dbReference type="Proteomes" id="UP001596395">
    <property type="component" value="Unassembled WGS sequence"/>
</dbReference>
<comment type="caution">
    <text evidence="2">The sequence shown here is derived from an EMBL/GenBank/DDBJ whole genome shotgun (WGS) entry which is preliminary data.</text>
</comment>
<gene>
    <name evidence="2" type="ORF">ACFQGB_00535</name>
</gene>
<evidence type="ECO:0000313" key="2">
    <source>
        <dbReference type="EMBL" id="MFC6951335.1"/>
    </source>
</evidence>
<dbReference type="EMBL" id="JBHSXN010000001">
    <property type="protein sequence ID" value="MFC6951335.1"/>
    <property type="molecule type" value="Genomic_DNA"/>
</dbReference>
<keyword evidence="1" id="KW-0472">Membrane</keyword>
<evidence type="ECO:0000313" key="3">
    <source>
        <dbReference type="Proteomes" id="UP001596395"/>
    </source>
</evidence>
<dbReference type="AlphaFoldDB" id="A0ABD5VAV9"/>
<name>A0ABD5VAV9_9EURY</name>
<evidence type="ECO:0000256" key="1">
    <source>
        <dbReference type="SAM" id="Phobius"/>
    </source>
</evidence>
<organism evidence="2 3">
    <name type="scientific">Halorubellus litoreus</name>
    <dbReference type="NCBI Taxonomy" id="755308"/>
    <lineage>
        <taxon>Archaea</taxon>
        <taxon>Methanobacteriati</taxon>
        <taxon>Methanobacteriota</taxon>
        <taxon>Stenosarchaea group</taxon>
        <taxon>Halobacteria</taxon>
        <taxon>Halobacteriales</taxon>
        <taxon>Halorubellaceae</taxon>
        <taxon>Halorubellus</taxon>
    </lineage>
</organism>
<feature type="transmembrane region" description="Helical" evidence="1">
    <location>
        <begin position="20"/>
        <end position="45"/>
    </location>
</feature>
<keyword evidence="1" id="KW-0812">Transmembrane</keyword>
<reference evidence="2 3" key="1">
    <citation type="journal article" date="2019" name="Int. J. Syst. Evol. Microbiol.">
        <title>The Global Catalogue of Microorganisms (GCM) 10K type strain sequencing project: providing services to taxonomists for standard genome sequencing and annotation.</title>
        <authorList>
            <consortium name="The Broad Institute Genomics Platform"/>
            <consortium name="The Broad Institute Genome Sequencing Center for Infectious Disease"/>
            <person name="Wu L."/>
            <person name="Ma J."/>
        </authorList>
    </citation>
    <scope>NUCLEOTIDE SEQUENCE [LARGE SCALE GENOMIC DNA]</scope>
    <source>
        <strain evidence="2 3">GX26</strain>
    </source>
</reference>
<keyword evidence="1" id="KW-1133">Transmembrane helix</keyword>
<sequence>MNVDLSEFDHPTWFTAGATAAGYLVLLAVMTVLLFGIPFGLFYFLGVA</sequence>
<accession>A0ABD5VAV9</accession>
<proteinExistence type="predicted"/>